<dbReference type="AlphaFoldDB" id="A0A8S0XR07"/>
<dbReference type="Gene3D" id="1.20.1280.50">
    <property type="match status" value="1"/>
</dbReference>
<comment type="caution">
    <text evidence="3">The sequence shown here is derived from an EMBL/GenBank/DDBJ whole genome shotgun (WGS) entry which is preliminary data.</text>
</comment>
<organism evidence="3 4">
    <name type="scientific">Cyclocybe aegerita</name>
    <name type="common">Black poplar mushroom</name>
    <name type="synonym">Agrocybe aegerita</name>
    <dbReference type="NCBI Taxonomy" id="1973307"/>
    <lineage>
        <taxon>Eukaryota</taxon>
        <taxon>Fungi</taxon>
        <taxon>Dikarya</taxon>
        <taxon>Basidiomycota</taxon>
        <taxon>Agaricomycotina</taxon>
        <taxon>Agaricomycetes</taxon>
        <taxon>Agaricomycetidae</taxon>
        <taxon>Agaricales</taxon>
        <taxon>Agaricineae</taxon>
        <taxon>Bolbitiaceae</taxon>
        <taxon>Cyclocybe</taxon>
    </lineage>
</organism>
<feature type="compositionally biased region" description="Basic and acidic residues" evidence="1">
    <location>
        <begin position="551"/>
        <end position="570"/>
    </location>
</feature>
<evidence type="ECO:0000256" key="1">
    <source>
        <dbReference type="SAM" id="MobiDB-lite"/>
    </source>
</evidence>
<reference evidence="3 4" key="1">
    <citation type="submission" date="2020-01" db="EMBL/GenBank/DDBJ databases">
        <authorList>
            <person name="Gupta K D."/>
        </authorList>
    </citation>
    <scope>NUCLEOTIDE SEQUENCE [LARGE SCALE GENOMIC DNA]</scope>
</reference>
<evidence type="ECO:0000259" key="2">
    <source>
        <dbReference type="Pfam" id="PF12937"/>
    </source>
</evidence>
<proteinExistence type="predicted"/>
<dbReference type="Proteomes" id="UP000467700">
    <property type="component" value="Unassembled WGS sequence"/>
</dbReference>
<keyword evidence="4" id="KW-1185">Reference proteome</keyword>
<dbReference type="Pfam" id="PF12937">
    <property type="entry name" value="F-box-like"/>
    <property type="match status" value="1"/>
</dbReference>
<dbReference type="OrthoDB" id="3066755at2759"/>
<accession>A0A8S0XR07</accession>
<evidence type="ECO:0000313" key="3">
    <source>
        <dbReference type="EMBL" id="CAA7263517.1"/>
    </source>
</evidence>
<dbReference type="InterPro" id="IPR001810">
    <property type="entry name" value="F-box_dom"/>
</dbReference>
<dbReference type="EMBL" id="CACVBS010000040">
    <property type="protein sequence ID" value="CAA7263517.1"/>
    <property type="molecule type" value="Genomic_DNA"/>
</dbReference>
<evidence type="ECO:0000313" key="4">
    <source>
        <dbReference type="Proteomes" id="UP000467700"/>
    </source>
</evidence>
<feature type="region of interest" description="Disordered" evidence="1">
    <location>
        <begin position="551"/>
        <end position="598"/>
    </location>
</feature>
<protein>
    <recommendedName>
        <fullName evidence="2">F-box domain-containing protein</fullName>
    </recommendedName>
</protein>
<name>A0A8S0XR07_CYCAE</name>
<sequence>MSFGRSKRLRSAPQGSSMVVHRKCLVSDLPDELLLQICLYIANMDEDPPMPNSLHDTPDDIQKLRRHALVNICQASRVCRRWRNFILGEPAIWGGIIDLNCLEQRRGIWRRQVLDRTRKETRNADLYVKGVVKHEDPLVPFLHTLLGDPRFGDTKYSIRITKIDITVCDADLYEEIGRLFSDCPLPKLRTLRLMLRSFNACNGDEEVRTPAILHPDTAALRHFESNVLSFHPDAKMLSGLRSLRISYREQLQLPFTLDDFAVALSKMPLLESLQICDAFQSLQVDGQNPSLPQIYLPHLRRMTIFHERECFPLLDAITPHPECSINLRISELVQDRIIILRNALSRYVGEFAKRHIATTLLVHATHSNINIRLSSAPNTDAPEPTFSFEIDFMSETYSPDYLLGSLTACDLGLVTDLDLDLSRTMKFPNTPSHEIQEFVARLSGVETLSTNMRTIDFLDELPPQDRPILPSLKILKLTSLLVFYGCVVVDDDNNPITLKIDANLLIDFLSVRKGQLQELDLTRCALEDNVRFLERFSGLRITWSEHGKQEEHVCGSGEDPRRLDFGHPYEDPASAKPRRRQKRMYPWARWDPPETASS</sequence>
<gene>
    <name evidence="3" type="ORF">AAE3_LOCUS5875</name>
</gene>
<feature type="domain" description="F-box" evidence="2">
    <location>
        <begin position="27"/>
        <end position="93"/>
    </location>
</feature>